<keyword evidence="3" id="KW-1185">Reference proteome</keyword>
<evidence type="ECO:0000313" key="2">
    <source>
        <dbReference type="EMBL" id="KAF2790186.1"/>
    </source>
</evidence>
<feature type="region of interest" description="Disordered" evidence="1">
    <location>
        <begin position="243"/>
        <end position="262"/>
    </location>
</feature>
<accession>A0A6A6X1F6</accession>
<name>A0A6A6X1F6_9PLEO</name>
<dbReference type="Proteomes" id="UP000799757">
    <property type="component" value="Unassembled WGS sequence"/>
</dbReference>
<proteinExistence type="predicted"/>
<dbReference type="EMBL" id="MU002088">
    <property type="protein sequence ID" value="KAF2790186.1"/>
    <property type="molecule type" value="Genomic_DNA"/>
</dbReference>
<evidence type="ECO:0000256" key="1">
    <source>
        <dbReference type="SAM" id="MobiDB-lite"/>
    </source>
</evidence>
<evidence type="ECO:0000313" key="3">
    <source>
        <dbReference type="Proteomes" id="UP000799757"/>
    </source>
</evidence>
<reference evidence="2" key="1">
    <citation type="journal article" date="2020" name="Stud. Mycol.">
        <title>101 Dothideomycetes genomes: a test case for predicting lifestyles and emergence of pathogens.</title>
        <authorList>
            <person name="Haridas S."/>
            <person name="Albert R."/>
            <person name="Binder M."/>
            <person name="Bloem J."/>
            <person name="Labutti K."/>
            <person name="Salamov A."/>
            <person name="Andreopoulos B."/>
            <person name="Baker S."/>
            <person name="Barry K."/>
            <person name="Bills G."/>
            <person name="Bluhm B."/>
            <person name="Cannon C."/>
            <person name="Castanera R."/>
            <person name="Culley D."/>
            <person name="Daum C."/>
            <person name="Ezra D."/>
            <person name="Gonzalez J."/>
            <person name="Henrissat B."/>
            <person name="Kuo A."/>
            <person name="Liang C."/>
            <person name="Lipzen A."/>
            <person name="Lutzoni F."/>
            <person name="Magnuson J."/>
            <person name="Mondo S."/>
            <person name="Nolan M."/>
            <person name="Ohm R."/>
            <person name="Pangilinan J."/>
            <person name="Park H.-J."/>
            <person name="Ramirez L."/>
            <person name="Alfaro M."/>
            <person name="Sun H."/>
            <person name="Tritt A."/>
            <person name="Yoshinaga Y."/>
            <person name="Zwiers L.-H."/>
            <person name="Turgeon B."/>
            <person name="Goodwin S."/>
            <person name="Spatafora J."/>
            <person name="Crous P."/>
            <person name="Grigoriev I."/>
        </authorList>
    </citation>
    <scope>NUCLEOTIDE SEQUENCE</scope>
    <source>
        <strain evidence="2">CBS 109.77</strain>
    </source>
</reference>
<protein>
    <submittedName>
        <fullName evidence="2">Uncharacterized protein</fullName>
    </submittedName>
</protein>
<gene>
    <name evidence="2" type="ORF">K505DRAFT_364938</name>
</gene>
<sequence length="262" mass="30213">MSEAMAHVTTGSHLDLTGIGADNCVHVLREARQALDAIAYIQDRKGYFTKNTFVSAYEKQEPKEKEKMNLMVLGFCNLYETLSSHLPCYLDRYRSDIMIRYPVIHDWVWGDSLKDSWTRASRYDLIDLPLDCVPMLRFCPYRHWDVLEEELPTLKTEIFDLVAVLKYNSSRHEQAQYFHQRVKDAREAIDIKYWMIADGNLTQNIFVAQYRKGDKRIQREINGIAKTFEGLFGNLAVNVAHQSSTPGRTSSCEGDSRLCGAE</sequence>
<dbReference type="AlphaFoldDB" id="A0A6A6X1F6"/>
<organism evidence="2 3">
    <name type="scientific">Melanomma pulvis-pyrius CBS 109.77</name>
    <dbReference type="NCBI Taxonomy" id="1314802"/>
    <lineage>
        <taxon>Eukaryota</taxon>
        <taxon>Fungi</taxon>
        <taxon>Dikarya</taxon>
        <taxon>Ascomycota</taxon>
        <taxon>Pezizomycotina</taxon>
        <taxon>Dothideomycetes</taxon>
        <taxon>Pleosporomycetidae</taxon>
        <taxon>Pleosporales</taxon>
        <taxon>Melanommataceae</taxon>
        <taxon>Melanomma</taxon>
    </lineage>
</organism>
<feature type="compositionally biased region" description="Polar residues" evidence="1">
    <location>
        <begin position="243"/>
        <end position="253"/>
    </location>
</feature>